<keyword evidence="3" id="KW-1185">Reference proteome</keyword>
<dbReference type="EMBL" id="RBKS01000001">
    <property type="protein sequence ID" value="RKR75243.1"/>
    <property type="molecule type" value="Genomic_DNA"/>
</dbReference>
<sequence>MNASESTAFAPTWVPQRRFTSLVLLVAGVASMAVALAPLPSPVLVSLAAAWAAIVVVAAQASVGPGWLTGVSCIVKAGTLLLVALLLFDRTSPFAPASGLDWIPLGLANMGSGLWFLRLIRGRAA</sequence>
<dbReference type="AlphaFoldDB" id="A0A495IGU8"/>
<feature type="transmembrane region" description="Helical" evidence="1">
    <location>
        <begin position="43"/>
        <end position="59"/>
    </location>
</feature>
<dbReference type="RefSeq" id="WP_170159929.1">
    <property type="nucleotide sequence ID" value="NZ_RBKS01000001.1"/>
</dbReference>
<keyword evidence="1" id="KW-0812">Transmembrane</keyword>
<organism evidence="2 3">
    <name type="scientific">Frondihabitans australicus</name>
    <dbReference type="NCBI Taxonomy" id="386892"/>
    <lineage>
        <taxon>Bacteria</taxon>
        <taxon>Bacillati</taxon>
        <taxon>Actinomycetota</taxon>
        <taxon>Actinomycetes</taxon>
        <taxon>Micrococcales</taxon>
        <taxon>Microbacteriaceae</taxon>
        <taxon>Frondihabitans</taxon>
    </lineage>
</organism>
<evidence type="ECO:0000256" key="1">
    <source>
        <dbReference type="SAM" id="Phobius"/>
    </source>
</evidence>
<proteinExistence type="predicted"/>
<keyword evidence="1" id="KW-0472">Membrane</keyword>
<feature type="transmembrane region" description="Helical" evidence="1">
    <location>
        <begin position="19"/>
        <end position="37"/>
    </location>
</feature>
<name>A0A495IGU8_9MICO</name>
<evidence type="ECO:0000313" key="2">
    <source>
        <dbReference type="EMBL" id="RKR75243.1"/>
    </source>
</evidence>
<gene>
    <name evidence="2" type="ORF">C8E83_2381</name>
</gene>
<feature type="transmembrane region" description="Helical" evidence="1">
    <location>
        <begin position="66"/>
        <end position="88"/>
    </location>
</feature>
<protein>
    <submittedName>
        <fullName evidence="2">Uncharacterized protein</fullName>
    </submittedName>
</protein>
<evidence type="ECO:0000313" key="3">
    <source>
        <dbReference type="Proteomes" id="UP000280008"/>
    </source>
</evidence>
<comment type="caution">
    <text evidence="2">The sequence shown here is derived from an EMBL/GenBank/DDBJ whole genome shotgun (WGS) entry which is preliminary data.</text>
</comment>
<accession>A0A495IGU8</accession>
<dbReference type="Proteomes" id="UP000280008">
    <property type="component" value="Unassembled WGS sequence"/>
</dbReference>
<feature type="transmembrane region" description="Helical" evidence="1">
    <location>
        <begin position="100"/>
        <end position="120"/>
    </location>
</feature>
<reference evidence="2 3" key="1">
    <citation type="submission" date="2018-10" db="EMBL/GenBank/DDBJ databases">
        <title>Sequencing the genomes of 1000 actinobacteria strains.</title>
        <authorList>
            <person name="Klenk H.-P."/>
        </authorList>
    </citation>
    <scope>NUCLEOTIDE SEQUENCE [LARGE SCALE GENOMIC DNA]</scope>
    <source>
        <strain evidence="2 3">DSM 17894</strain>
    </source>
</reference>
<keyword evidence="1" id="KW-1133">Transmembrane helix</keyword>